<evidence type="ECO:0000256" key="4">
    <source>
        <dbReference type="PROSITE-ProRule" id="PRU00134"/>
    </source>
</evidence>
<protein>
    <recommendedName>
        <fullName evidence="6">MYND-type domain-containing protein</fullName>
    </recommendedName>
</protein>
<dbReference type="EMBL" id="CAJNOQ010006598">
    <property type="protein sequence ID" value="CAF1140863.1"/>
    <property type="molecule type" value="Genomic_DNA"/>
</dbReference>
<feature type="domain" description="MYND-type" evidence="6">
    <location>
        <begin position="4"/>
        <end position="42"/>
    </location>
</feature>
<evidence type="ECO:0000313" key="11">
    <source>
        <dbReference type="Proteomes" id="UP000663829"/>
    </source>
</evidence>
<dbReference type="SUPFAM" id="SSF144232">
    <property type="entry name" value="HIT/MYND zinc finger-like"/>
    <property type="match status" value="1"/>
</dbReference>
<evidence type="ECO:0000256" key="2">
    <source>
        <dbReference type="ARBA" id="ARBA00022771"/>
    </source>
</evidence>
<dbReference type="Gene3D" id="6.10.140.2220">
    <property type="match status" value="1"/>
</dbReference>
<dbReference type="InterPro" id="IPR002893">
    <property type="entry name" value="Znf_MYND"/>
</dbReference>
<keyword evidence="3" id="KW-0862">Zinc</keyword>
<dbReference type="Proteomes" id="UP000682733">
    <property type="component" value="Unassembled WGS sequence"/>
</dbReference>
<dbReference type="EMBL" id="CAJOBC010006598">
    <property type="protein sequence ID" value="CAF3904568.1"/>
    <property type="molecule type" value="Genomic_DNA"/>
</dbReference>
<reference evidence="8" key="1">
    <citation type="submission" date="2021-02" db="EMBL/GenBank/DDBJ databases">
        <authorList>
            <person name="Nowell W R."/>
        </authorList>
    </citation>
    <scope>NUCLEOTIDE SEQUENCE</scope>
</reference>
<evidence type="ECO:0000313" key="10">
    <source>
        <dbReference type="EMBL" id="CAF3904568.1"/>
    </source>
</evidence>
<evidence type="ECO:0000256" key="5">
    <source>
        <dbReference type="SAM" id="MobiDB-lite"/>
    </source>
</evidence>
<dbReference type="Proteomes" id="UP000681722">
    <property type="component" value="Unassembled WGS sequence"/>
</dbReference>
<proteinExistence type="predicted"/>
<dbReference type="Proteomes" id="UP000663829">
    <property type="component" value="Unassembled WGS sequence"/>
</dbReference>
<feature type="compositionally biased region" description="Basic and acidic residues" evidence="5">
    <location>
        <begin position="82"/>
        <end position="91"/>
    </location>
</feature>
<dbReference type="PROSITE" id="PS50865">
    <property type="entry name" value="ZF_MYND_2"/>
    <property type="match status" value="1"/>
</dbReference>
<name>A0A814S044_9BILA</name>
<evidence type="ECO:0000256" key="1">
    <source>
        <dbReference type="ARBA" id="ARBA00022723"/>
    </source>
</evidence>
<feature type="region of interest" description="Disordered" evidence="5">
    <location>
        <begin position="82"/>
        <end position="102"/>
    </location>
</feature>
<evidence type="ECO:0000259" key="6">
    <source>
        <dbReference type="PROSITE" id="PS50865"/>
    </source>
</evidence>
<dbReference type="EMBL" id="CAJNOK010009066">
    <property type="protein sequence ID" value="CAF1080173.1"/>
    <property type="molecule type" value="Genomic_DNA"/>
</dbReference>
<evidence type="ECO:0000313" key="7">
    <source>
        <dbReference type="EMBL" id="CAF1080173.1"/>
    </source>
</evidence>
<comment type="caution">
    <text evidence="8">The sequence shown here is derived from an EMBL/GenBank/DDBJ whole genome shotgun (WGS) entry which is preliminary data.</text>
</comment>
<dbReference type="Pfam" id="PF01753">
    <property type="entry name" value="zf-MYND"/>
    <property type="match status" value="1"/>
</dbReference>
<dbReference type="AlphaFoldDB" id="A0A814S044"/>
<evidence type="ECO:0000313" key="8">
    <source>
        <dbReference type="EMBL" id="CAF1140863.1"/>
    </source>
</evidence>
<evidence type="ECO:0000313" key="9">
    <source>
        <dbReference type="EMBL" id="CAF3843290.1"/>
    </source>
</evidence>
<evidence type="ECO:0000256" key="3">
    <source>
        <dbReference type="ARBA" id="ARBA00022833"/>
    </source>
</evidence>
<keyword evidence="2 4" id="KW-0863">Zinc-finger</keyword>
<dbReference type="PROSITE" id="PS01360">
    <property type="entry name" value="ZF_MYND_1"/>
    <property type="match status" value="1"/>
</dbReference>
<accession>A0A814S044</accession>
<gene>
    <name evidence="8" type="ORF">GPM918_LOCUS20679</name>
    <name evidence="7" type="ORF">OVA965_LOCUS18322</name>
    <name evidence="10" type="ORF">SRO942_LOCUS20676</name>
    <name evidence="9" type="ORF">TMI583_LOCUS18334</name>
</gene>
<dbReference type="OrthoDB" id="76265at2759"/>
<keyword evidence="1" id="KW-0479">Metal-binding</keyword>
<dbReference type="Proteomes" id="UP000677228">
    <property type="component" value="Unassembled WGS sequence"/>
</dbReference>
<sequence>MEACESCKTTGQKFNRCGRCRSTVYCSKECQIAHWPFHKPKCKPSKQADLVVNYIKYEQQKLKMLMLEDVHEDPTKIPLSYREYDDYHPTDDTDSDEKEEQDINERRLIVQHDHDIRQALLDLHSKLINYGTFERVGFSGADLFAVCRSEAACIQRFGYYFDRVYLSLYRLKPGDLIDKILHVQKSSPVNNSYVSNLVCEPMFKPNESVTHIVLNFNDLASLLLRMNFGKRHALGLINGKRNISF</sequence>
<dbReference type="GO" id="GO:0008270">
    <property type="term" value="F:zinc ion binding"/>
    <property type="evidence" value="ECO:0007669"/>
    <property type="project" value="UniProtKB-KW"/>
</dbReference>
<keyword evidence="11" id="KW-1185">Reference proteome</keyword>
<organism evidence="8 11">
    <name type="scientific">Didymodactylos carnosus</name>
    <dbReference type="NCBI Taxonomy" id="1234261"/>
    <lineage>
        <taxon>Eukaryota</taxon>
        <taxon>Metazoa</taxon>
        <taxon>Spiralia</taxon>
        <taxon>Gnathifera</taxon>
        <taxon>Rotifera</taxon>
        <taxon>Eurotatoria</taxon>
        <taxon>Bdelloidea</taxon>
        <taxon>Philodinida</taxon>
        <taxon>Philodinidae</taxon>
        <taxon>Didymodactylos</taxon>
    </lineage>
</organism>
<dbReference type="EMBL" id="CAJOBA010009082">
    <property type="protein sequence ID" value="CAF3843290.1"/>
    <property type="molecule type" value="Genomic_DNA"/>
</dbReference>